<evidence type="ECO:0000259" key="3">
    <source>
        <dbReference type="SMART" id="SM00460"/>
    </source>
</evidence>
<dbReference type="InterPro" id="IPR013808">
    <property type="entry name" value="Transglutaminase_AS"/>
</dbReference>
<dbReference type="InterPro" id="IPR036238">
    <property type="entry name" value="Transglutaminase_C_sf"/>
</dbReference>
<comment type="similarity">
    <text evidence="1">Belongs to the transglutaminase superfamily. Transglutaminase family.</text>
</comment>
<dbReference type="FunFam" id="2.60.40.10:FF:000171">
    <property type="entry name" value="protein-glutamine gamma-glutamyltransferase 6"/>
    <property type="match status" value="1"/>
</dbReference>
<feature type="active site" evidence="2">
    <location>
        <position position="338"/>
    </location>
</feature>
<evidence type="ECO:0000256" key="2">
    <source>
        <dbReference type="PIRSR" id="PIRSR000459-1"/>
    </source>
</evidence>
<dbReference type="PANTHER" id="PTHR11590:SF40">
    <property type="entry name" value="HEMOCYTE PROTEIN-GLUTAMINE GAMMA-GLUTAMYLTRANSFERASE-LIKE PROTEIN"/>
    <property type="match status" value="1"/>
</dbReference>
<dbReference type="InterPro" id="IPR050779">
    <property type="entry name" value="Transglutaminase"/>
</dbReference>
<sequence length="698" mass="78437">MSLTVVSTHLYPLENAVEHHADRFVQVQDGSTAILRRGQPFYLGIKFNRLLDSTRDVVRIVFVTGPVPTPAKGTSAVVIVKEKESVDDDKWDARFNNFTKTTATVQVQIPPYAPVSVWRIIVQTARKGVAGINQHPIETPVYVLFNPWCPFDIVHMNDEDQLDEYVLNDNGKVWQGTYKEPKGYQWFFGQFETVVLPSVMMLFDKAGLPHHDRADPVKVARTISAITNNVDDNGLVEGKWDGSFEDGTSPFAWISSTPIFEEFYNTQLPVKYGQCWVFSGVIVTICRALGIPCRSVTNYMSAHDTNASLTVDTYIDLNGEKLNNHPGGYTNDSCWNFHVWNDVWMDRADLAKGYGGWQSIDGTPQETSDSMYRCGPAPVEAVRRGEINIGFDTAFVFTEVRADMCVFKESDEGFWTRVKTMPNYVGKLIVTKKIGSEVLPGIEDMEDITELYKNPYDSPEDKLAVKKAIKVVPIAQEIYDLEESQIEDVEFNLFDIEQITLGESFKIAVSIHNTATEPRSVDVVLTATSILYTGTTVNKLRRSHANIVLKPNQRENLHTFVKPSEYMDKLSAHSLIRITAVANVQGTEQMWSQDDDFAVHKPQLTVTLNSEPRVNVPCVATFSFNNPLPVALTDCTFSIEGPAVHRVIKFRDVAPNEKNVTYKETFKPTKEGERTVTVSFTSKQLSDIKNTITAKVLP</sequence>
<dbReference type="PIRSF" id="PIRSF000459">
    <property type="entry name" value="TGM_EBP42"/>
    <property type="match status" value="1"/>
</dbReference>
<reference evidence="4" key="1">
    <citation type="journal article" date="2019" name="Proc. Natl. Acad. Sci. U.S.A.">
        <title>Exaggeration and cooption of innate immunity for social defense.</title>
        <authorList>
            <person name="Kutsukake M."/>
            <person name="Moriyama M."/>
            <person name="Shigenobu S."/>
            <person name="Meng X.-Y."/>
            <person name="Nikoh N."/>
            <person name="Noda C."/>
            <person name="Kobayashi S."/>
            <person name="Fukatsu T."/>
        </authorList>
    </citation>
    <scope>NUCLEOTIDE SEQUENCE</scope>
</reference>
<accession>A0A481MQI5</accession>
<dbReference type="SMART" id="SM00460">
    <property type="entry name" value="TGc"/>
    <property type="match status" value="1"/>
</dbReference>
<dbReference type="Pfam" id="PF01841">
    <property type="entry name" value="Transglut_core"/>
    <property type="match status" value="1"/>
</dbReference>
<dbReference type="InterPro" id="IPR023608">
    <property type="entry name" value="Transglutaminase_animal"/>
</dbReference>
<dbReference type="FunFam" id="3.90.260.10:FF:000002">
    <property type="entry name" value="Erythrocyte membrane protein band 4.2"/>
    <property type="match status" value="1"/>
</dbReference>
<dbReference type="InterPro" id="IPR002931">
    <property type="entry name" value="Transglutaminase-like"/>
</dbReference>
<dbReference type="AlphaFoldDB" id="A0A481MQI5"/>
<protein>
    <submittedName>
        <fullName evidence="4">Transglutaminase</fullName>
    </submittedName>
</protein>
<dbReference type="InterPro" id="IPR038765">
    <property type="entry name" value="Papain-like_cys_pep_sf"/>
</dbReference>
<feature type="active site" evidence="2">
    <location>
        <position position="275"/>
    </location>
</feature>
<dbReference type="EMBL" id="IAEA01000013">
    <property type="protein sequence ID" value="LAC19454.1"/>
    <property type="molecule type" value="mRNA"/>
</dbReference>
<feature type="domain" description="Transglutaminase-like" evidence="3">
    <location>
        <begin position="267"/>
        <end position="364"/>
    </location>
</feature>
<dbReference type="PROSITE" id="PS00547">
    <property type="entry name" value="TRANSGLUTAMINASES"/>
    <property type="match status" value="1"/>
</dbReference>
<evidence type="ECO:0000313" key="4">
    <source>
        <dbReference type="EMBL" id="LAC19454.1"/>
    </source>
</evidence>
<dbReference type="InterPro" id="IPR008958">
    <property type="entry name" value="Transglutaminase_C"/>
</dbReference>
<dbReference type="Pfam" id="PF00868">
    <property type="entry name" value="Transglut_N"/>
    <property type="match status" value="1"/>
</dbReference>
<evidence type="ECO:0000256" key="1">
    <source>
        <dbReference type="ARBA" id="ARBA00005968"/>
    </source>
</evidence>
<name>A0A481MQI5_9HEMI</name>
<feature type="active site" evidence="2">
    <location>
        <position position="361"/>
    </location>
</feature>
<dbReference type="SUPFAM" id="SSF49309">
    <property type="entry name" value="Transglutaminase, two C-terminal domains"/>
    <property type="match status" value="2"/>
</dbReference>
<dbReference type="InterPro" id="IPR013783">
    <property type="entry name" value="Ig-like_fold"/>
</dbReference>
<dbReference type="InterPro" id="IPR001102">
    <property type="entry name" value="Transglutaminase_N"/>
</dbReference>
<dbReference type="GO" id="GO:0003810">
    <property type="term" value="F:protein-glutamine gamma-glutamyltransferase activity"/>
    <property type="evidence" value="ECO:0007669"/>
    <property type="project" value="InterPro"/>
</dbReference>
<dbReference type="Gene3D" id="3.90.260.10">
    <property type="entry name" value="Transglutaminase-like"/>
    <property type="match status" value="1"/>
</dbReference>
<dbReference type="PANTHER" id="PTHR11590">
    <property type="entry name" value="PROTEIN-GLUTAMINE GAMMA-GLUTAMYLTRANSFERASE"/>
    <property type="match status" value="1"/>
</dbReference>
<dbReference type="InterPro" id="IPR036985">
    <property type="entry name" value="Transglutaminase-like_sf"/>
</dbReference>
<proteinExistence type="evidence at transcript level"/>
<dbReference type="Pfam" id="PF00927">
    <property type="entry name" value="Transglut_C"/>
    <property type="match status" value="2"/>
</dbReference>
<dbReference type="SUPFAM" id="SSF81296">
    <property type="entry name" value="E set domains"/>
    <property type="match status" value="1"/>
</dbReference>
<organism evidence="4">
    <name type="scientific">Nipponaphis monzeni</name>
    <dbReference type="NCBI Taxonomy" id="196483"/>
    <lineage>
        <taxon>Eukaryota</taxon>
        <taxon>Metazoa</taxon>
        <taxon>Ecdysozoa</taxon>
        <taxon>Arthropoda</taxon>
        <taxon>Hexapoda</taxon>
        <taxon>Insecta</taxon>
        <taxon>Pterygota</taxon>
        <taxon>Neoptera</taxon>
        <taxon>Paraneoptera</taxon>
        <taxon>Hemiptera</taxon>
        <taxon>Sternorrhyncha</taxon>
        <taxon>Aphidomorpha</taxon>
        <taxon>Aphidoidea</taxon>
        <taxon>Hormaphididae</taxon>
        <taxon>Nipponaphidini</taxon>
        <taxon>Nipponaphis</taxon>
    </lineage>
</organism>
<dbReference type="InterPro" id="IPR014756">
    <property type="entry name" value="Ig_E-set"/>
</dbReference>
<dbReference type="FunFam" id="2.60.40.10:FF:000090">
    <property type="entry name" value="Protein-glutamine gamma-glutamyltransferase 2"/>
    <property type="match status" value="1"/>
</dbReference>
<dbReference type="Gene3D" id="2.60.40.10">
    <property type="entry name" value="Immunoglobulins"/>
    <property type="match status" value="3"/>
</dbReference>
<dbReference type="SUPFAM" id="SSF54001">
    <property type="entry name" value="Cysteine proteinases"/>
    <property type="match status" value="1"/>
</dbReference>